<sequence>MGHPLQKSLKLKAGFLISLFLLKPSDLRKGKVQFCLITMINPKMYFVSRDLVAAAQSDINTTSKAESDVSCVRISPNGLLPIKIHP</sequence>
<protein>
    <submittedName>
        <fullName evidence="1">Uncharacterized protein</fullName>
    </submittedName>
</protein>
<name>A0A3Q7FBB0_SOLLC</name>
<organism evidence="1">
    <name type="scientific">Solanum lycopersicum</name>
    <name type="common">Tomato</name>
    <name type="synonym">Lycopersicon esculentum</name>
    <dbReference type="NCBI Taxonomy" id="4081"/>
    <lineage>
        <taxon>Eukaryota</taxon>
        <taxon>Viridiplantae</taxon>
        <taxon>Streptophyta</taxon>
        <taxon>Embryophyta</taxon>
        <taxon>Tracheophyta</taxon>
        <taxon>Spermatophyta</taxon>
        <taxon>Magnoliopsida</taxon>
        <taxon>eudicotyledons</taxon>
        <taxon>Gunneridae</taxon>
        <taxon>Pentapetalae</taxon>
        <taxon>asterids</taxon>
        <taxon>lamiids</taxon>
        <taxon>Solanales</taxon>
        <taxon>Solanaceae</taxon>
        <taxon>Solanoideae</taxon>
        <taxon>Solaneae</taxon>
        <taxon>Solanum</taxon>
        <taxon>Solanum subgen. Lycopersicon</taxon>
    </lineage>
</organism>
<evidence type="ECO:0000313" key="2">
    <source>
        <dbReference type="Proteomes" id="UP000004994"/>
    </source>
</evidence>
<dbReference type="Gramene" id="Solyc02g089545.1.1">
    <property type="protein sequence ID" value="Solyc02g089545.1.1"/>
    <property type="gene ID" value="Solyc02g089545.1"/>
</dbReference>
<keyword evidence="2" id="KW-1185">Reference proteome</keyword>
<dbReference type="EnsemblPlants" id="Solyc02g089545.1.1">
    <property type="protein sequence ID" value="Solyc02g089545.1.1"/>
    <property type="gene ID" value="Solyc02g089545.1"/>
</dbReference>
<reference evidence="1" key="1">
    <citation type="journal article" date="2012" name="Nature">
        <title>The tomato genome sequence provides insights into fleshy fruit evolution.</title>
        <authorList>
            <consortium name="Tomato Genome Consortium"/>
        </authorList>
    </citation>
    <scope>NUCLEOTIDE SEQUENCE [LARGE SCALE GENOMIC DNA]</scope>
    <source>
        <strain evidence="1">cv. Heinz 1706</strain>
    </source>
</reference>
<dbReference type="Proteomes" id="UP000004994">
    <property type="component" value="Chromosome 2"/>
</dbReference>
<dbReference type="InParanoid" id="A0A3Q7FBB0"/>
<proteinExistence type="predicted"/>
<reference evidence="1" key="2">
    <citation type="submission" date="2019-01" db="UniProtKB">
        <authorList>
            <consortium name="EnsemblPlants"/>
        </authorList>
    </citation>
    <scope>IDENTIFICATION</scope>
    <source>
        <strain evidence="1">cv. Heinz 1706</strain>
    </source>
</reference>
<accession>A0A3Q7FBB0</accession>
<evidence type="ECO:0000313" key="1">
    <source>
        <dbReference type="EnsemblPlants" id="Solyc02g089545.1.1"/>
    </source>
</evidence>
<dbReference type="AlphaFoldDB" id="A0A3Q7FBB0"/>